<proteinExistence type="predicted"/>
<dbReference type="InterPro" id="IPR011075">
    <property type="entry name" value="TetR_C"/>
</dbReference>
<dbReference type="SUPFAM" id="SSF48498">
    <property type="entry name" value="Tetracyclin repressor-like, C-terminal domain"/>
    <property type="match status" value="1"/>
</dbReference>
<dbReference type="GO" id="GO:0000976">
    <property type="term" value="F:transcription cis-regulatory region binding"/>
    <property type="evidence" value="ECO:0007669"/>
    <property type="project" value="TreeGrafter"/>
</dbReference>
<dbReference type="Gene3D" id="1.10.357.10">
    <property type="entry name" value="Tetracycline Repressor, domain 2"/>
    <property type="match status" value="1"/>
</dbReference>
<evidence type="ECO:0000259" key="5">
    <source>
        <dbReference type="PROSITE" id="PS50977"/>
    </source>
</evidence>
<dbReference type="Pfam" id="PF00440">
    <property type="entry name" value="TetR_N"/>
    <property type="match status" value="1"/>
</dbReference>
<evidence type="ECO:0000256" key="2">
    <source>
        <dbReference type="ARBA" id="ARBA00023125"/>
    </source>
</evidence>
<dbReference type="InterPro" id="IPR001647">
    <property type="entry name" value="HTH_TetR"/>
</dbReference>
<accession>A0A378TJT8</accession>
<dbReference type="GO" id="GO:0003700">
    <property type="term" value="F:DNA-binding transcription factor activity"/>
    <property type="evidence" value="ECO:0007669"/>
    <property type="project" value="TreeGrafter"/>
</dbReference>
<sequence>MTVRRQPAAGRPRDPDKDVAVIRATRELLVEAGYQGTTVIAIARRAGVGAPTIYRRWATKESLVEEAAFGHAHPTPLPAPTGDLRADLRAWVAMFLDWLAHPVTRAALPGLLTAYHRDENLYERLVVRSELDVRHALTGLLAPTLAELPRPLRITRADAVFDFLVAATVTRAMTRGLVDREEFCNHTAEALAVLATAPRVTRRRAGTTR</sequence>
<keyword evidence="2 4" id="KW-0238">DNA-binding</keyword>
<dbReference type="InterPro" id="IPR036271">
    <property type="entry name" value="Tet_transcr_reg_TetR-rel_C_sf"/>
</dbReference>
<dbReference type="PANTHER" id="PTHR30055:SF230">
    <property type="entry name" value="TRANSCRIPTIONAL REGULATORY PROTEIN (PROBABLY TETR-FAMILY)-RELATED"/>
    <property type="match status" value="1"/>
</dbReference>
<feature type="DNA-binding region" description="H-T-H motif" evidence="4">
    <location>
        <begin position="38"/>
        <end position="57"/>
    </location>
</feature>
<evidence type="ECO:0000313" key="7">
    <source>
        <dbReference type="Proteomes" id="UP000254978"/>
    </source>
</evidence>
<evidence type="ECO:0000256" key="4">
    <source>
        <dbReference type="PROSITE-ProRule" id="PRU00335"/>
    </source>
</evidence>
<dbReference type="InterPro" id="IPR009057">
    <property type="entry name" value="Homeodomain-like_sf"/>
</dbReference>
<evidence type="ECO:0000313" key="6">
    <source>
        <dbReference type="EMBL" id="STZ60095.1"/>
    </source>
</evidence>
<dbReference type="RefSeq" id="WP_115279384.1">
    <property type="nucleotide sequence ID" value="NZ_AP022600.1"/>
</dbReference>
<dbReference type="PRINTS" id="PR00455">
    <property type="entry name" value="HTHTETR"/>
</dbReference>
<gene>
    <name evidence="6" type="primary">bm3R1_2</name>
    <name evidence="6" type="ORF">NCTC10821_03633</name>
</gene>
<evidence type="ECO:0000256" key="3">
    <source>
        <dbReference type="ARBA" id="ARBA00023163"/>
    </source>
</evidence>
<keyword evidence="1" id="KW-0805">Transcription regulation</keyword>
<dbReference type="PROSITE" id="PS50977">
    <property type="entry name" value="HTH_TETR_2"/>
    <property type="match status" value="1"/>
</dbReference>
<reference evidence="6 7" key="1">
    <citation type="submission" date="2018-06" db="EMBL/GenBank/DDBJ databases">
        <authorList>
            <consortium name="Pathogen Informatics"/>
            <person name="Doyle S."/>
        </authorList>
    </citation>
    <scope>NUCLEOTIDE SEQUENCE [LARGE SCALE GENOMIC DNA]</scope>
    <source>
        <strain evidence="6 7">NCTC10821</strain>
    </source>
</reference>
<name>A0A378TJT8_9MYCO</name>
<dbReference type="AlphaFoldDB" id="A0A378TJT8"/>
<dbReference type="InterPro" id="IPR050109">
    <property type="entry name" value="HTH-type_TetR-like_transc_reg"/>
</dbReference>
<organism evidence="6 7">
    <name type="scientific">Mycolicibacterium tokaiense</name>
    <dbReference type="NCBI Taxonomy" id="39695"/>
    <lineage>
        <taxon>Bacteria</taxon>
        <taxon>Bacillati</taxon>
        <taxon>Actinomycetota</taxon>
        <taxon>Actinomycetes</taxon>
        <taxon>Mycobacteriales</taxon>
        <taxon>Mycobacteriaceae</taxon>
        <taxon>Mycolicibacterium</taxon>
    </lineage>
</organism>
<dbReference type="PANTHER" id="PTHR30055">
    <property type="entry name" value="HTH-TYPE TRANSCRIPTIONAL REGULATOR RUTR"/>
    <property type="match status" value="1"/>
</dbReference>
<feature type="domain" description="HTH tetR-type" evidence="5">
    <location>
        <begin position="15"/>
        <end position="75"/>
    </location>
</feature>
<dbReference type="EMBL" id="UGQT01000001">
    <property type="protein sequence ID" value="STZ60095.1"/>
    <property type="molecule type" value="Genomic_DNA"/>
</dbReference>
<keyword evidence="3" id="KW-0804">Transcription</keyword>
<dbReference type="Pfam" id="PF16859">
    <property type="entry name" value="TetR_C_11"/>
    <property type="match status" value="1"/>
</dbReference>
<dbReference type="InterPro" id="IPR023772">
    <property type="entry name" value="DNA-bd_HTH_TetR-type_CS"/>
</dbReference>
<evidence type="ECO:0000256" key="1">
    <source>
        <dbReference type="ARBA" id="ARBA00023015"/>
    </source>
</evidence>
<keyword evidence="7" id="KW-1185">Reference proteome</keyword>
<protein>
    <submittedName>
        <fullName evidence="6">TetR family transcriptional regulator</fullName>
    </submittedName>
</protein>
<dbReference type="SUPFAM" id="SSF46689">
    <property type="entry name" value="Homeodomain-like"/>
    <property type="match status" value="1"/>
</dbReference>
<dbReference type="Proteomes" id="UP000254978">
    <property type="component" value="Unassembled WGS sequence"/>
</dbReference>
<dbReference type="OrthoDB" id="4549829at2"/>
<dbReference type="PROSITE" id="PS01081">
    <property type="entry name" value="HTH_TETR_1"/>
    <property type="match status" value="1"/>
</dbReference>